<feature type="domain" description="DUF2415" evidence="3">
    <location>
        <begin position="335"/>
        <end position="373"/>
    </location>
</feature>
<keyword evidence="5" id="KW-1185">Reference proteome</keyword>
<feature type="compositionally biased region" description="Polar residues" evidence="2">
    <location>
        <begin position="389"/>
        <end position="398"/>
    </location>
</feature>
<dbReference type="SMART" id="SM00320">
    <property type="entry name" value="WD40"/>
    <property type="match status" value="2"/>
</dbReference>
<evidence type="ECO:0000256" key="2">
    <source>
        <dbReference type="SAM" id="MobiDB-lite"/>
    </source>
</evidence>
<evidence type="ECO:0000259" key="3">
    <source>
        <dbReference type="Pfam" id="PF10313"/>
    </source>
</evidence>
<dbReference type="InterPro" id="IPR001680">
    <property type="entry name" value="WD40_rpt"/>
</dbReference>
<feature type="compositionally biased region" description="Basic residues" evidence="2">
    <location>
        <begin position="429"/>
        <end position="440"/>
    </location>
</feature>
<dbReference type="Proteomes" id="UP000218811">
    <property type="component" value="Unassembled WGS sequence"/>
</dbReference>
<evidence type="ECO:0000256" key="1">
    <source>
        <dbReference type="PROSITE-ProRule" id="PRU00221"/>
    </source>
</evidence>
<dbReference type="PANTHER" id="PTHR43991:SF9">
    <property type="entry name" value="DUF2415 DOMAIN-CONTAINING PROTEIN"/>
    <property type="match status" value="1"/>
</dbReference>
<feature type="compositionally biased region" description="Polar residues" evidence="2">
    <location>
        <begin position="518"/>
        <end position="527"/>
    </location>
</feature>
<dbReference type="EMBL" id="KB468124">
    <property type="protein sequence ID" value="PCH42108.1"/>
    <property type="molecule type" value="Genomic_DNA"/>
</dbReference>
<feature type="region of interest" description="Disordered" evidence="2">
    <location>
        <begin position="380"/>
        <end position="407"/>
    </location>
</feature>
<accession>A0A2H3JW89</accession>
<feature type="region of interest" description="Disordered" evidence="2">
    <location>
        <begin position="423"/>
        <end position="444"/>
    </location>
</feature>
<name>A0A2H3JW89_WOLCO</name>
<keyword evidence="1" id="KW-0853">WD repeat</keyword>
<evidence type="ECO:0000313" key="5">
    <source>
        <dbReference type="Proteomes" id="UP000218811"/>
    </source>
</evidence>
<sequence length="630" mass="68559">MARGVSPLLTSPTPFTTCAADVTIGHVQLRDVLICPHESGVVTYPSHHSIVEHDLLASPHPNARQLADVGFTPNSLCALKLPNSEHTLLAAGGQEAELYLALWTSQPSRTGRRGFGSKLWDHKYIVERASINNSVLLTSLSLTESHQSSAEPRVIISNNDKTVKFFDIAVRRSKGFSQTSRLSTVGQLHLDVPVNHSSISPDGRTLLCVGDSPDVYLHRISGSSRITVSPISTLSLSPYISSSSSYSSFSSGPSSATAPASFCTAFSSDGSKFAVASQEGVVVVWDVRSTKPLKVFQTDKTRTSAHSSVDETNAWMYEGPWDWSRSASHAPGWGVRSVKFSPAGVGREVLTFTEHTNLLHVIDARTFEKEEIVRMPAFEAPPQRPRSVSPGSTRSSTHAIEAPPPPPRMFLFSGALEETFRIPSDTSTHRRARLGSRRVRSRDDISADDDVDGIVVIPPLGDRQVENDVRRLLGRHGMRTRGTVLDSEQLREDAPGDGDPGDGVGEDEMDVDELESDCFSSHTSSRAGSPAPVPAQQASSGTRPDYLRAMRTGVLARRESAGPYAMPRRPSGLSRRHWRSSQVEDTEDQDLAGTCFDPTGACVYVASSHGIAEWTVRGAEQRWWTDPSWA</sequence>
<dbReference type="Gene3D" id="2.130.10.10">
    <property type="entry name" value="YVTN repeat-like/Quinoprotein amine dehydrogenase"/>
    <property type="match status" value="1"/>
</dbReference>
<organism evidence="4 5">
    <name type="scientific">Wolfiporia cocos (strain MD-104)</name>
    <name type="common">Brown rot fungus</name>
    <dbReference type="NCBI Taxonomy" id="742152"/>
    <lineage>
        <taxon>Eukaryota</taxon>
        <taxon>Fungi</taxon>
        <taxon>Dikarya</taxon>
        <taxon>Basidiomycota</taxon>
        <taxon>Agaricomycotina</taxon>
        <taxon>Agaricomycetes</taxon>
        <taxon>Polyporales</taxon>
        <taxon>Phaeolaceae</taxon>
        <taxon>Wolfiporia</taxon>
    </lineage>
</organism>
<dbReference type="InterPro" id="IPR019417">
    <property type="entry name" value="DUF2415"/>
</dbReference>
<dbReference type="Pfam" id="PF10313">
    <property type="entry name" value="DUF2415"/>
    <property type="match status" value="1"/>
</dbReference>
<dbReference type="OMA" id="TIGHVQL"/>
<evidence type="ECO:0000313" key="4">
    <source>
        <dbReference type="EMBL" id="PCH42108.1"/>
    </source>
</evidence>
<dbReference type="SUPFAM" id="SSF50978">
    <property type="entry name" value="WD40 repeat-like"/>
    <property type="match status" value="1"/>
</dbReference>
<dbReference type="OrthoDB" id="64353at2759"/>
<feature type="region of interest" description="Disordered" evidence="2">
    <location>
        <begin position="480"/>
        <end position="546"/>
    </location>
</feature>
<dbReference type="STRING" id="742152.A0A2H3JW89"/>
<feature type="repeat" description="WD" evidence="1">
    <location>
        <begin position="265"/>
        <end position="295"/>
    </location>
</feature>
<dbReference type="InterPro" id="IPR036322">
    <property type="entry name" value="WD40_repeat_dom_sf"/>
</dbReference>
<dbReference type="PANTHER" id="PTHR43991">
    <property type="entry name" value="WD REPEAT PROTEIN (AFU_ORTHOLOGUE AFUA_8G05640)-RELATED"/>
    <property type="match status" value="1"/>
</dbReference>
<reference evidence="4 5" key="1">
    <citation type="journal article" date="2012" name="Science">
        <title>The Paleozoic origin of enzymatic lignin decomposition reconstructed from 31 fungal genomes.</title>
        <authorList>
            <person name="Floudas D."/>
            <person name="Binder M."/>
            <person name="Riley R."/>
            <person name="Barry K."/>
            <person name="Blanchette R.A."/>
            <person name="Henrissat B."/>
            <person name="Martinez A.T."/>
            <person name="Otillar R."/>
            <person name="Spatafora J.W."/>
            <person name="Yadav J.S."/>
            <person name="Aerts A."/>
            <person name="Benoit I."/>
            <person name="Boyd A."/>
            <person name="Carlson A."/>
            <person name="Copeland A."/>
            <person name="Coutinho P.M."/>
            <person name="de Vries R.P."/>
            <person name="Ferreira P."/>
            <person name="Findley K."/>
            <person name="Foster B."/>
            <person name="Gaskell J."/>
            <person name="Glotzer D."/>
            <person name="Gorecki P."/>
            <person name="Heitman J."/>
            <person name="Hesse C."/>
            <person name="Hori C."/>
            <person name="Igarashi K."/>
            <person name="Jurgens J.A."/>
            <person name="Kallen N."/>
            <person name="Kersten P."/>
            <person name="Kohler A."/>
            <person name="Kuees U."/>
            <person name="Kumar T.K.A."/>
            <person name="Kuo A."/>
            <person name="LaButti K."/>
            <person name="Larrondo L.F."/>
            <person name="Lindquist E."/>
            <person name="Ling A."/>
            <person name="Lombard V."/>
            <person name="Lucas S."/>
            <person name="Lundell T."/>
            <person name="Martin R."/>
            <person name="McLaughlin D.J."/>
            <person name="Morgenstern I."/>
            <person name="Morin E."/>
            <person name="Murat C."/>
            <person name="Nagy L.G."/>
            <person name="Nolan M."/>
            <person name="Ohm R.A."/>
            <person name="Patyshakuliyeva A."/>
            <person name="Rokas A."/>
            <person name="Ruiz-Duenas F.J."/>
            <person name="Sabat G."/>
            <person name="Salamov A."/>
            <person name="Samejima M."/>
            <person name="Schmutz J."/>
            <person name="Slot J.C."/>
            <person name="St John F."/>
            <person name="Stenlid J."/>
            <person name="Sun H."/>
            <person name="Sun S."/>
            <person name="Syed K."/>
            <person name="Tsang A."/>
            <person name="Wiebenga A."/>
            <person name="Young D."/>
            <person name="Pisabarro A."/>
            <person name="Eastwood D.C."/>
            <person name="Martin F."/>
            <person name="Cullen D."/>
            <person name="Grigoriev I.V."/>
            <person name="Hibbett D.S."/>
        </authorList>
    </citation>
    <scope>NUCLEOTIDE SEQUENCE [LARGE SCALE GENOMIC DNA]</scope>
    <source>
        <strain evidence="4 5">MD-104</strain>
    </source>
</reference>
<protein>
    <recommendedName>
        <fullName evidence="3">DUF2415 domain-containing protein</fullName>
    </recommendedName>
</protein>
<dbReference type="PROSITE" id="PS50082">
    <property type="entry name" value="WD_REPEATS_2"/>
    <property type="match status" value="1"/>
</dbReference>
<proteinExistence type="predicted"/>
<dbReference type="InterPro" id="IPR015943">
    <property type="entry name" value="WD40/YVTN_repeat-like_dom_sf"/>
</dbReference>
<feature type="compositionally biased region" description="Acidic residues" evidence="2">
    <location>
        <begin position="495"/>
        <end position="516"/>
    </location>
</feature>
<gene>
    <name evidence="4" type="ORF">WOLCODRAFT_137703</name>
</gene>
<dbReference type="AlphaFoldDB" id="A0A2H3JW89"/>